<keyword evidence="2" id="KW-1185">Reference proteome</keyword>
<dbReference type="Proteomes" id="UP000326169">
    <property type="component" value="Unassembled WGS sequence"/>
</dbReference>
<dbReference type="EMBL" id="BIMW01000227">
    <property type="protein sequence ID" value="GCE96675.1"/>
    <property type="molecule type" value="Genomic_DNA"/>
</dbReference>
<reference evidence="1 2" key="1">
    <citation type="journal article" date="2019" name="J Genomics">
        <title>The Draft Genome of a Hydrogen-producing Cyanobacterium, Arthrospira platensis NIES-46.</title>
        <authorList>
            <person name="Suzuki S."/>
            <person name="Yamaguchi H."/>
            <person name="Kawachi M."/>
        </authorList>
    </citation>
    <scope>NUCLEOTIDE SEQUENCE [LARGE SCALE GENOMIC DNA]</scope>
    <source>
        <strain evidence="1 2">NIES-46</strain>
    </source>
</reference>
<evidence type="ECO:0000313" key="2">
    <source>
        <dbReference type="Proteomes" id="UP000326169"/>
    </source>
</evidence>
<protein>
    <recommendedName>
        <fullName evidence="3">Transposase</fullName>
    </recommendedName>
</protein>
<name>A0A5M3TE22_LIMPL</name>
<proteinExistence type="predicted"/>
<evidence type="ECO:0008006" key="3">
    <source>
        <dbReference type="Google" id="ProtNLM"/>
    </source>
</evidence>
<comment type="caution">
    <text evidence="1">The sequence shown here is derived from an EMBL/GenBank/DDBJ whole genome shotgun (WGS) entry which is preliminary data.</text>
</comment>
<evidence type="ECO:0000313" key="1">
    <source>
        <dbReference type="EMBL" id="GCE96675.1"/>
    </source>
</evidence>
<sequence>MRGVKNIAAHINAANWSNAIELFNGTILESLITERYKYDIGIYSYISSLNARCYTPSIAQSQIPTIYPEDSYYQRWKKNRKCCRER</sequence>
<organism evidence="1 2">
    <name type="scientific">Limnospira platensis NIES-46</name>
    <dbReference type="NCBI Taxonomy" id="1236695"/>
    <lineage>
        <taxon>Bacteria</taxon>
        <taxon>Bacillati</taxon>
        <taxon>Cyanobacteriota</taxon>
        <taxon>Cyanophyceae</taxon>
        <taxon>Oscillatoriophycideae</taxon>
        <taxon>Oscillatoriales</taxon>
        <taxon>Sirenicapillariaceae</taxon>
        <taxon>Limnospira</taxon>
    </lineage>
</organism>
<accession>A0A5M3TE22</accession>
<gene>
    <name evidence="1" type="ORF">NIES46_47470</name>
</gene>